<evidence type="ECO:0000313" key="3">
    <source>
        <dbReference type="Proteomes" id="UP000234327"/>
    </source>
</evidence>
<accession>A0A2H1KRX7</accession>
<evidence type="ECO:0000256" key="1">
    <source>
        <dbReference type="SAM" id="Coils"/>
    </source>
</evidence>
<gene>
    <name evidence="2" type="ORF">BAURA63_03661</name>
</gene>
<reference evidence="2 3" key="1">
    <citation type="submission" date="2017-03" db="EMBL/GenBank/DDBJ databases">
        <authorList>
            <person name="Afonso C.L."/>
            <person name="Miller P.J."/>
            <person name="Scott M.A."/>
            <person name="Spackman E."/>
            <person name="Goraichik I."/>
            <person name="Dimitrov K.M."/>
            <person name="Suarez D.L."/>
            <person name="Swayne D.E."/>
        </authorList>
    </citation>
    <scope>NUCLEOTIDE SEQUENCE [LARGE SCALE GENOMIC DNA]</scope>
    <source>
        <strain evidence="3">6(3)</strain>
    </source>
</reference>
<organism evidence="2 3">
    <name type="scientific">Brevibacterium aurantiacum</name>
    <dbReference type="NCBI Taxonomy" id="273384"/>
    <lineage>
        <taxon>Bacteria</taxon>
        <taxon>Bacillati</taxon>
        <taxon>Actinomycetota</taxon>
        <taxon>Actinomycetes</taxon>
        <taxon>Micrococcales</taxon>
        <taxon>Brevibacteriaceae</taxon>
        <taxon>Brevibacterium</taxon>
    </lineage>
</organism>
<dbReference type="RefSeq" id="WP_101598857.1">
    <property type="nucleotide sequence ID" value="NZ_FXYZ01000034.1"/>
</dbReference>
<keyword evidence="1" id="KW-0175">Coiled coil</keyword>
<feature type="coiled-coil region" evidence="1">
    <location>
        <begin position="73"/>
        <end position="107"/>
    </location>
</feature>
<dbReference type="EMBL" id="FXYZ01000034">
    <property type="protein sequence ID" value="SMY02500.1"/>
    <property type="molecule type" value="Genomic_DNA"/>
</dbReference>
<dbReference type="AlphaFoldDB" id="A0A2H1KRX7"/>
<evidence type="ECO:0000313" key="2">
    <source>
        <dbReference type="EMBL" id="SMY02500.1"/>
    </source>
</evidence>
<sequence>MTDRTQQSDSEIKLRAAMEQLLSGNAERTDGRLIKENLYREAGVSRATMNRARSVLEEWSRRVDGTQPRDQEIETLRRELSEKRADARRLRERIQGLEEQLTIAATATAELHIENQLLRGEDRTRVVTPIRQPRRHET</sequence>
<proteinExistence type="predicted"/>
<name>A0A2H1KRX7_BREAU</name>
<protein>
    <submittedName>
        <fullName evidence="2">Uncharacterized protein</fullName>
    </submittedName>
</protein>
<dbReference type="Proteomes" id="UP000234327">
    <property type="component" value="Unassembled WGS sequence"/>
</dbReference>